<dbReference type="EMBL" id="BAAFJT010000309">
    <property type="protein sequence ID" value="GAB0209484.1"/>
    <property type="molecule type" value="Genomic_DNA"/>
</dbReference>
<evidence type="ECO:0000259" key="1">
    <source>
        <dbReference type="Pfam" id="PF03372"/>
    </source>
</evidence>
<dbReference type="SUPFAM" id="SSF56219">
    <property type="entry name" value="DNase I-like"/>
    <property type="match status" value="1"/>
</dbReference>
<proteinExistence type="predicted"/>
<keyword evidence="3" id="KW-1185">Reference proteome</keyword>
<evidence type="ECO:0000313" key="3">
    <source>
        <dbReference type="Proteomes" id="UP001623348"/>
    </source>
</evidence>
<sequence length="171" mass="19709">MLLESYDLVAITETWWDESCDWRAVIDGYKLFRRDRQGRRGGGTALYVKKWIDCKQLTLKNSHEQVESLWVRIRDRGNKGNLVVSVYYRPPDQGEPIDEAFLLQLPEASCSTVLILLGSFNHPDISWKSSMASCRQSRRLLECIKDNFLTQVIDSPTRGDAILDLLGHQHK</sequence>
<organism evidence="2 3">
    <name type="scientific">Grus japonensis</name>
    <name type="common">Japanese crane</name>
    <name type="synonym">Red-crowned crane</name>
    <dbReference type="NCBI Taxonomy" id="30415"/>
    <lineage>
        <taxon>Eukaryota</taxon>
        <taxon>Metazoa</taxon>
        <taxon>Chordata</taxon>
        <taxon>Craniata</taxon>
        <taxon>Vertebrata</taxon>
        <taxon>Euteleostomi</taxon>
        <taxon>Archelosauria</taxon>
        <taxon>Archosauria</taxon>
        <taxon>Dinosauria</taxon>
        <taxon>Saurischia</taxon>
        <taxon>Theropoda</taxon>
        <taxon>Coelurosauria</taxon>
        <taxon>Aves</taxon>
        <taxon>Neognathae</taxon>
        <taxon>Neoaves</taxon>
        <taxon>Gruiformes</taxon>
        <taxon>Gruidae</taxon>
        <taxon>Grus</taxon>
    </lineage>
</organism>
<dbReference type="InterPro" id="IPR005135">
    <property type="entry name" value="Endo/exonuclease/phosphatase"/>
</dbReference>
<dbReference type="AlphaFoldDB" id="A0ABC9YJ41"/>
<reference evidence="2 3" key="1">
    <citation type="submission" date="2024-06" db="EMBL/GenBank/DDBJ databases">
        <title>The draft genome of Grus japonensis, version 3.</title>
        <authorList>
            <person name="Nabeshima K."/>
            <person name="Suzuki S."/>
            <person name="Onuma M."/>
        </authorList>
    </citation>
    <scope>NUCLEOTIDE SEQUENCE [LARGE SCALE GENOMIC DNA]</scope>
    <source>
        <strain evidence="2 3">451A</strain>
    </source>
</reference>
<evidence type="ECO:0000313" key="2">
    <source>
        <dbReference type="EMBL" id="GAB0209484.1"/>
    </source>
</evidence>
<dbReference type="Proteomes" id="UP001623348">
    <property type="component" value="Unassembled WGS sequence"/>
</dbReference>
<dbReference type="InterPro" id="IPR036691">
    <property type="entry name" value="Endo/exonu/phosph_ase_sf"/>
</dbReference>
<dbReference type="Gene3D" id="3.60.10.10">
    <property type="entry name" value="Endonuclease/exonuclease/phosphatase"/>
    <property type="match status" value="1"/>
</dbReference>
<protein>
    <recommendedName>
        <fullName evidence="1">Endonuclease/exonuclease/phosphatase domain-containing protein</fullName>
    </recommendedName>
</protein>
<comment type="caution">
    <text evidence="2">The sequence shown here is derived from an EMBL/GenBank/DDBJ whole genome shotgun (WGS) entry which is preliminary data.</text>
</comment>
<gene>
    <name evidence="2" type="ORF">GRJ2_003414100</name>
</gene>
<name>A0ABC9YJ41_GRUJA</name>
<dbReference type="PANTHER" id="PTHR33395">
    <property type="entry name" value="TRANSCRIPTASE, PUTATIVE-RELATED-RELATED"/>
    <property type="match status" value="1"/>
</dbReference>
<dbReference type="Pfam" id="PF03372">
    <property type="entry name" value="Exo_endo_phos"/>
    <property type="match status" value="1"/>
</dbReference>
<dbReference type="PANTHER" id="PTHR33395:SF22">
    <property type="entry name" value="REVERSE TRANSCRIPTASE DOMAIN-CONTAINING PROTEIN"/>
    <property type="match status" value="1"/>
</dbReference>
<feature type="domain" description="Endonuclease/exonuclease/phosphatase" evidence="1">
    <location>
        <begin position="2"/>
        <end position="138"/>
    </location>
</feature>
<accession>A0ABC9YJ41</accession>